<proteinExistence type="predicted"/>
<keyword evidence="2" id="KW-1185">Reference proteome</keyword>
<organism evidence="1 2">
    <name type="scientific">Ramalina farinacea</name>
    <dbReference type="NCBI Taxonomy" id="258253"/>
    <lineage>
        <taxon>Eukaryota</taxon>
        <taxon>Fungi</taxon>
        <taxon>Dikarya</taxon>
        <taxon>Ascomycota</taxon>
        <taxon>Pezizomycotina</taxon>
        <taxon>Lecanoromycetes</taxon>
        <taxon>OSLEUM clade</taxon>
        <taxon>Lecanoromycetidae</taxon>
        <taxon>Lecanorales</taxon>
        <taxon>Lecanorineae</taxon>
        <taxon>Ramalinaceae</taxon>
        <taxon>Ramalina</taxon>
    </lineage>
</organism>
<protein>
    <submittedName>
        <fullName evidence="1">Uncharacterized protein</fullName>
    </submittedName>
</protein>
<evidence type="ECO:0000313" key="2">
    <source>
        <dbReference type="Proteomes" id="UP001161017"/>
    </source>
</evidence>
<reference evidence="1" key="1">
    <citation type="journal article" date="2023" name="Genome Biol. Evol.">
        <title>First Whole Genome Sequence and Flow Cytometry Genome Size Data for the Lichen-Forming Fungus Ramalina farinacea (Ascomycota).</title>
        <authorList>
            <person name="Llewellyn T."/>
            <person name="Mian S."/>
            <person name="Hill R."/>
            <person name="Leitch I.J."/>
            <person name="Gaya E."/>
        </authorList>
    </citation>
    <scope>NUCLEOTIDE SEQUENCE</scope>
    <source>
        <strain evidence="1">LIQ254RAFAR</strain>
    </source>
</reference>
<sequence>MPNTGQKLVPAVHKCGHEKEPPNGGYKYTQIWLFDCMSCCYKQVTEAQKVNKAVLKTLEEHIRKSKEDKWPALPQNEMEEERDDLWAERRAKIRETTDEWNKWYADEPQPYTFEL</sequence>
<dbReference type="AlphaFoldDB" id="A0AA43QEA5"/>
<dbReference type="Proteomes" id="UP001161017">
    <property type="component" value="Unassembled WGS sequence"/>
</dbReference>
<name>A0AA43QEA5_9LECA</name>
<comment type="caution">
    <text evidence="1">The sequence shown here is derived from an EMBL/GenBank/DDBJ whole genome shotgun (WGS) entry which is preliminary data.</text>
</comment>
<evidence type="ECO:0000313" key="1">
    <source>
        <dbReference type="EMBL" id="MDI1484986.1"/>
    </source>
</evidence>
<gene>
    <name evidence="1" type="ORF">OHK93_000120</name>
</gene>
<accession>A0AA43QEA5</accession>
<dbReference type="EMBL" id="JAPUFD010000001">
    <property type="protein sequence ID" value="MDI1484986.1"/>
    <property type="molecule type" value="Genomic_DNA"/>
</dbReference>